<reference evidence="21" key="1">
    <citation type="submission" date="2020-04" db="EMBL/GenBank/DDBJ databases">
        <authorList>
            <person name="Neveu A P."/>
        </authorList>
    </citation>
    <scope>NUCLEOTIDE SEQUENCE</scope>
    <source>
        <tissue evidence="21">Whole embryo</tissue>
    </source>
</reference>
<dbReference type="InterPro" id="IPR032284">
    <property type="entry name" value="RecQ_Zn-bd"/>
</dbReference>
<protein>
    <recommendedName>
        <fullName evidence="17">ATP-dependent DNA helicase</fullName>
        <ecNumber evidence="17">5.6.2.4</ecNumber>
    </recommendedName>
</protein>
<evidence type="ECO:0000256" key="6">
    <source>
        <dbReference type="ARBA" id="ARBA00022723"/>
    </source>
</evidence>
<dbReference type="PANTHER" id="PTHR13710">
    <property type="entry name" value="DNA HELICASE RECQ FAMILY MEMBER"/>
    <property type="match status" value="1"/>
</dbReference>
<dbReference type="GO" id="GO:0003677">
    <property type="term" value="F:DNA binding"/>
    <property type="evidence" value="ECO:0007669"/>
    <property type="project" value="UniProtKB-KW"/>
</dbReference>
<evidence type="ECO:0000256" key="14">
    <source>
        <dbReference type="ARBA" id="ARBA00023242"/>
    </source>
</evidence>
<keyword evidence="7 17" id="KW-0547">Nucleotide-binding</keyword>
<feature type="coiled-coil region" evidence="18">
    <location>
        <begin position="4"/>
        <end position="48"/>
    </location>
</feature>
<dbReference type="Pfam" id="PF00271">
    <property type="entry name" value="Helicase_C"/>
    <property type="match status" value="1"/>
</dbReference>
<evidence type="ECO:0000259" key="20">
    <source>
        <dbReference type="PROSITE" id="PS51194"/>
    </source>
</evidence>
<dbReference type="GO" id="GO:0005524">
    <property type="term" value="F:ATP binding"/>
    <property type="evidence" value="ECO:0007669"/>
    <property type="project" value="UniProtKB-KW"/>
</dbReference>
<evidence type="ECO:0000256" key="7">
    <source>
        <dbReference type="ARBA" id="ARBA00022741"/>
    </source>
</evidence>
<evidence type="ECO:0000313" key="21">
    <source>
        <dbReference type="EMBL" id="CAB3265512.1"/>
    </source>
</evidence>
<dbReference type="SMART" id="SM00490">
    <property type="entry name" value="HELICc"/>
    <property type="match status" value="1"/>
</dbReference>
<dbReference type="InterPro" id="IPR036388">
    <property type="entry name" value="WH-like_DNA-bd_sf"/>
</dbReference>
<dbReference type="GO" id="GO:0005694">
    <property type="term" value="C:chromosome"/>
    <property type="evidence" value="ECO:0007669"/>
    <property type="project" value="TreeGrafter"/>
</dbReference>
<dbReference type="GO" id="GO:0009378">
    <property type="term" value="F:four-way junction helicase activity"/>
    <property type="evidence" value="ECO:0007669"/>
    <property type="project" value="TreeGrafter"/>
</dbReference>
<dbReference type="GO" id="GO:0000724">
    <property type="term" value="P:double-strand break repair via homologous recombination"/>
    <property type="evidence" value="ECO:0007669"/>
    <property type="project" value="TreeGrafter"/>
</dbReference>
<dbReference type="Pfam" id="PF16124">
    <property type="entry name" value="RecQ_Zn_bind"/>
    <property type="match status" value="1"/>
</dbReference>
<dbReference type="PROSITE" id="PS51192">
    <property type="entry name" value="HELICASE_ATP_BIND_1"/>
    <property type="match status" value="1"/>
</dbReference>
<dbReference type="Gene3D" id="1.10.10.10">
    <property type="entry name" value="Winged helix-like DNA-binding domain superfamily/Winged helix DNA-binding domain"/>
    <property type="match status" value="1"/>
</dbReference>
<accession>A0A6F9DPY7</accession>
<organism evidence="21">
    <name type="scientific">Phallusia mammillata</name>
    <dbReference type="NCBI Taxonomy" id="59560"/>
    <lineage>
        <taxon>Eukaryota</taxon>
        <taxon>Metazoa</taxon>
        <taxon>Chordata</taxon>
        <taxon>Tunicata</taxon>
        <taxon>Ascidiacea</taxon>
        <taxon>Phlebobranchia</taxon>
        <taxon>Ascidiidae</taxon>
        <taxon>Phallusia</taxon>
    </lineage>
</organism>
<dbReference type="GO" id="GO:0005737">
    <property type="term" value="C:cytoplasm"/>
    <property type="evidence" value="ECO:0007669"/>
    <property type="project" value="TreeGrafter"/>
</dbReference>
<keyword evidence="11 17" id="KW-0067">ATP-binding</keyword>
<evidence type="ECO:0000256" key="11">
    <source>
        <dbReference type="ARBA" id="ARBA00022840"/>
    </source>
</evidence>
<comment type="catalytic activity">
    <reaction evidence="16">
        <text>ATP + H2O = ADP + phosphate + H(+)</text>
        <dbReference type="Rhea" id="RHEA:13065"/>
        <dbReference type="ChEBI" id="CHEBI:15377"/>
        <dbReference type="ChEBI" id="CHEBI:15378"/>
        <dbReference type="ChEBI" id="CHEBI:30616"/>
        <dbReference type="ChEBI" id="CHEBI:43474"/>
        <dbReference type="ChEBI" id="CHEBI:456216"/>
    </reaction>
    <physiologicalReaction direction="left-to-right" evidence="16">
        <dbReference type="Rhea" id="RHEA:13066"/>
    </physiologicalReaction>
</comment>
<evidence type="ECO:0000256" key="1">
    <source>
        <dbReference type="ARBA" id="ARBA00001936"/>
    </source>
</evidence>
<feature type="domain" description="Helicase ATP-binding" evidence="19">
    <location>
        <begin position="94"/>
        <end position="269"/>
    </location>
</feature>
<evidence type="ECO:0000256" key="12">
    <source>
        <dbReference type="ARBA" id="ARBA00023125"/>
    </source>
</evidence>
<dbReference type="PROSITE" id="PS00690">
    <property type="entry name" value="DEAH_ATP_HELICASE"/>
    <property type="match status" value="1"/>
</dbReference>
<comment type="cofactor">
    <cofactor evidence="2">
        <name>Mg(2+)</name>
        <dbReference type="ChEBI" id="CHEBI:18420"/>
    </cofactor>
</comment>
<evidence type="ECO:0000256" key="16">
    <source>
        <dbReference type="ARBA" id="ARBA00048778"/>
    </source>
</evidence>
<dbReference type="InterPro" id="IPR004589">
    <property type="entry name" value="DNA_helicase_ATP-dep_RecQ"/>
</dbReference>
<dbReference type="GO" id="GO:0046872">
    <property type="term" value="F:metal ion binding"/>
    <property type="evidence" value="ECO:0007669"/>
    <property type="project" value="UniProtKB-KW"/>
</dbReference>
<keyword evidence="6" id="KW-0479">Metal-binding</keyword>
<dbReference type="SUPFAM" id="SSF52540">
    <property type="entry name" value="P-loop containing nucleoside triphosphate hydrolases"/>
    <property type="match status" value="1"/>
</dbReference>
<comment type="similarity">
    <text evidence="5 17">Belongs to the helicase family. RecQ subfamily.</text>
</comment>
<dbReference type="GO" id="GO:0016787">
    <property type="term" value="F:hydrolase activity"/>
    <property type="evidence" value="ECO:0007669"/>
    <property type="project" value="UniProtKB-KW"/>
</dbReference>
<dbReference type="CDD" id="cd18794">
    <property type="entry name" value="SF2_C_RecQ"/>
    <property type="match status" value="1"/>
</dbReference>
<keyword evidence="14 17" id="KW-0539">Nucleus</keyword>
<evidence type="ECO:0000256" key="15">
    <source>
        <dbReference type="ARBA" id="ARBA00034617"/>
    </source>
</evidence>
<dbReference type="AlphaFoldDB" id="A0A6F9DPY7"/>
<keyword evidence="9 17" id="KW-0347">Helicase</keyword>
<keyword evidence="12" id="KW-0238">DNA-binding</keyword>
<feature type="domain" description="Helicase C-terminal" evidence="20">
    <location>
        <begin position="297"/>
        <end position="445"/>
    </location>
</feature>
<evidence type="ECO:0000256" key="4">
    <source>
        <dbReference type="ARBA" id="ARBA00004123"/>
    </source>
</evidence>
<evidence type="ECO:0000256" key="10">
    <source>
        <dbReference type="ARBA" id="ARBA00022833"/>
    </source>
</evidence>
<dbReference type="PANTHER" id="PTHR13710:SF105">
    <property type="entry name" value="ATP-DEPENDENT DNA HELICASE Q1"/>
    <property type="match status" value="1"/>
</dbReference>
<dbReference type="PROSITE" id="PS51194">
    <property type="entry name" value="HELICASE_CTER"/>
    <property type="match status" value="1"/>
</dbReference>
<evidence type="ECO:0000256" key="2">
    <source>
        <dbReference type="ARBA" id="ARBA00001946"/>
    </source>
</evidence>
<comment type="subcellular location">
    <subcellularLocation>
        <location evidence="4 17">Nucleus</location>
    </subcellularLocation>
</comment>
<dbReference type="Pfam" id="PF00270">
    <property type="entry name" value="DEAD"/>
    <property type="match status" value="1"/>
</dbReference>
<evidence type="ECO:0000259" key="19">
    <source>
        <dbReference type="PROSITE" id="PS51192"/>
    </source>
</evidence>
<keyword evidence="18" id="KW-0175">Coiled coil</keyword>
<dbReference type="InterPro" id="IPR014001">
    <property type="entry name" value="Helicase_ATP-bd"/>
</dbReference>
<keyword evidence="13" id="KW-0413">Isomerase</keyword>
<dbReference type="CDD" id="cd18015">
    <property type="entry name" value="DEXHc_RecQ1"/>
    <property type="match status" value="1"/>
</dbReference>
<evidence type="ECO:0000256" key="3">
    <source>
        <dbReference type="ARBA" id="ARBA00001947"/>
    </source>
</evidence>
<dbReference type="InterPro" id="IPR001650">
    <property type="entry name" value="Helicase_C-like"/>
</dbReference>
<dbReference type="InterPro" id="IPR002464">
    <property type="entry name" value="DNA/RNA_helicase_DEAH_CS"/>
</dbReference>
<proteinExistence type="evidence at transcript level"/>
<comment type="catalytic activity">
    <reaction evidence="15 17">
        <text>Couples ATP hydrolysis with the unwinding of duplex DNA by translocating in the 3'-5' direction.</text>
        <dbReference type="EC" id="5.6.2.4"/>
    </reaction>
</comment>
<evidence type="ECO:0000256" key="8">
    <source>
        <dbReference type="ARBA" id="ARBA00022801"/>
    </source>
</evidence>
<dbReference type="InterPro" id="IPR011545">
    <property type="entry name" value="DEAD/DEAH_box_helicase_dom"/>
</dbReference>
<dbReference type="FunFam" id="3.40.50.300:FF:000752">
    <property type="entry name" value="ATP-dependent DNA helicase"/>
    <property type="match status" value="1"/>
</dbReference>
<evidence type="ECO:0000256" key="17">
    <source>
        <dbReference type="RuleBase" id="RU364117"/>
    </source>
</evidence>
<evidence type="ECO:0000256" key="5">
    <source>
        <dbReference type="ARBA" id="ARBA00005446"/>
    </source>
</evidence>
<dbReference type="EC" id="5.6.2.4" evidence="17"/>
<keyword evidence="8 17" id="KW-0378">Hydrolase</keyword>
<evidence type="ECO:0000256" key="13">
    <source>
        <dbReference type="ARBA" id="ARBA00023235"/>
    </source>
</evidence>
<dbReference type="SMART" id="SM00487">
    <property type="entry name" value="DEXDc"/>
    <property type="match status" value="1"/>
</dbReference>
<comment type="cofactor">
    <cofactor evidence="3">
        <name>Zn(2+)</name>
        <dbReference type="ChEBI" id="CHEBI:29105"/>
    </cofactor>
</comment>
<sequence>MTTVADLQSELEQIDQSLDDLKKQLLTIAELQQKLKSRKSSIERELKQRQNFFLESTSEPVWQFEDFPWSSEVRMKLIEVFKMKRFRPKQIETINATLSNRDVILIMSTGGGKSLCYQLPALISKGITLVVSPLISLMNDQVLGLKKFGIQAAAMNSESSKETIYSVKRAMEEGNGTIKLVYVTPEKISKSKRFKAQLEKCYKCGNLSRIVIDEVHCASQWGNDFRPDYKILSILKRQFPNTPILGLTATSTEKVTVDTKDILNIPFAIVFRTPLNRPNLFYDVRIKPSSHKDLIEDILNLILNCFEKKPGIIYCFSRKDTEEVSKSLSEYGIKSAPYHAYLTTESKTQVHNAWIENKLQVICATVAFGMGIDKPDVRFVIHHSLSKSVENYYQESGRAGRDGLPALCLLYFGFTDIFRQSSMVLTERTGLDNLQRMVEYSQDLSGCRRNLIASYFQETWESLSCNEMCDVCAGITTAKIRDVTVPCRALLHTVQSAEAKGEGNRLTGLKLVDCAAGRGKSKTDCEALKNMGTEQVQRLIVHMLSKEYLREDFHFTPYRTISYITPGPQSELLAETTVQLLMPTTRIKQNDDIYKRALSPSKFIETETPGTSTNSFKRPTRVARPVKTEHDEIIIKRRKFSEDPAASVDENNLDLSLEIKEEPILIDDSD</sequence>
<evidence type="ECO:0000256" key="18">
    <source>
        <dbReference type="SAM" id="Coils"/>
    </source>
</evidence>
<dbReference type="InterPro" id="IPR027417">
    <property type="entry name" value="P-loop_NTPase"/>
</dbReference>
<name>A0A6F9DPY7_9ASCI</name>
<comment type="cofactor">
    <cofactor evidence="1">
        <name>Mn(2+)</name>
        <dbReference type="ChEBI" id="CHEBI:29035"/>
    </cofactor>
</comment>
<gene>
    <name evidence="21" type="primary">Recql-001</name>
</gene>
<evidence type="ECO:0000256" key="9">
    <source>
        <dbReference type="ARBA" id="ARBA00022806"/>
    </source>
</evidence>
<dbReference type="NCBIfam" id="TIGR00614">
    <property type="entry name" value="recQ_fam"/>
    <property type="match status" value="1"/>
</dbReference>
<dbReference type="FunFam" id="3.40.50.300:FF:000596">
    <property type="entry name" value="ATP-dependent DNA helicase"/>
    <property type="match status" value="1"/>
</dbReference>
<dbReference type="Gene3D" id="3.40.50.300">
    <property type="entry name" value="P-loop containing nucleotide triphosphate hydrolases"/>
    <property type="match status" value="2"/>
</dbReference>
<dbReference type="EMBL" id="LR789650">
    <property type="protein sequence ID" value="CAB3265512.1"/>
    <property type="molecule type" value="mRNA"/>
</dbReference>
<dbReference type="GO" id="GO:0005634">
    <property type="term" value="C:nucleus"/>
    <property type="evidence" value="ECO:0007669"/>
    <property type="project" value="UniProtKB-SubCell"/>
</dbReference>
<keyword evidence="10" id="KW-0862">Zinc</keyword>
<dbReference type="GO" id="GO:0043138">
    <property type="term" value="F:3'-5' DNA helicase activity"/>
    <property type="evidence" value="ECO:0007669"/>
    <property type="project" value="UniProtKB-EC"/>
</dbReference>